<keyword evidence="1" id="KW-1133">Transmembrane helix</keyword>
<name>A0ABN1V102_9ACTN</name>
<protein>
    <submittedName>
        <fullName evidence="2">Alkaline shock response membrane anchor protein AmaP</fullName>
    </submittedName>
</protein>
<dbReference type="NCBIfam" id="NF033218">
    <property type="entry name" value="anchor_AmaP"/>
    <property type="match status" value="1"/>
</dbReference>
<feature type="transmembrane region" description="Helical" evidence="1">
    <location>
        <begin position="61"/>
        <end position="82"/>
    </location>
</feature>
<dbReference type="EMBL" id="BAAAKV010000052">
    <property type="protein sequence ID" value="GAA1186880.1"/>
    <property type="molecule type" value="Genomic_DNA"/>
</dbReference>
<reference evidence="2 3" key="1">
    <citation type="journal article" date="2019" name="Int. J. Syst. Evol. Microbiol.">
        <title>The Global Catalogue of Microorganisms (GCM) 10K type strain sequencing project: providing services to taxonomists for standard genome sequencing and annotation.</title>
        <authorList>
            <consortium name="The Broad Institute Genomics Platform"/>
            <consortium name="The Broad Institute Genome Sequencing Center for Infectious Disease"/>
            <person name="Wu L."/>
            <person name="Ma J."/>
        </authorList>
    </citation>
    <scope>NUCLEOTIDE SEQUENCE [LARGE SCALE GENOMIC DNA]</scope>
    <source>
        <strain evidence="2 3">JCM 12696</strain>
    </source>
</reference>
<sequence>MALRVVNRVLLALIGLALICAGGIVLARGLDWPVPSWWPYHGPGDVLLSRANRLRWRSEDWWWPAVIAALAVLMVLALWWLLAQPRRARVPDVLVDTRDGEGALVRGRALEDALVDDAETLDGVARARARLTGRRTDPVARVRLLLEPHAVPTVTLRRLTDEAVADARDAAGLRSLPTEIRLRAARHKPERVL</sequence>
<evidence type="ECO:0000313" key="3">
    <source>
        <dbReference type="Proteomes" id="UP001501371"/>
    </source>
</evidence>
<proteinExistence type="predicted"/>
<keyword evidence="3" id="KW-1185">Reference proteome</keyword>
<dbReference type="RefSeq" id="WP_344281069.1">
    <property type="nucleotide sequence ID" value="NZ_BAAAKV010000052.1"/>
</dbReference>
<gene>
    <name evidence="2" type="primary">amaP</name>
    <name evidence="2" type="ORF">GCM10009654_50530</name>
</gene>
<evidence type="ECO:0000256" key="1">
    <source>
        <dbReference type="SAM" id="Phobius"/>
    </source>
</evidence>
<comment type="caution">
    <text evidence="2">The sequence shown here is derived from an EMBL/GenBank/DDBJ whole genome shotgun (WGS) entry which is preliminary data.</text>
</comment>
<organism evidence="2 3">
    <name type="scientific">Streptomyces hebeiensis</name>
    <dbReference type="NCBI Taxonomy" id="229486"/>
    <lineage>
        <taxon>Bacteria</taxon>
        <taxon>Bacillati</taxon>
        <taxon>Actinomycetota</taxon>
        <taxon>Actinomycetes</taxon>
        <taxon>Kitasatosporales</taxon>
        <taxon>Streptomycetaceae</taxon>
        <taxon>Streptomyces</taxon>
    </lineage>
</organism>
<evidence type="ECO:0000313" key="2">
    <source>
        <dbReference type="EMBL" id="GAA1186880.1"/>
    </source>
</evidence>
<keyword evidence="1" id="KW-0472">Membrane</keyword>
<dbReference type="Proteomes" id="UP001501371">
    <property type="component" value="Unassembled WGS sequence"/>
</dbReference>
<keyword evidence="1" id="KW-0812">Transmembrane</keyword>
<accession>A0ABN1V102</accession>